<reference evidence="1" key="1">
    <citation type="submission" date="2019-10" db="EMBL/GenBank/DDBJ databases">
        <authorList>
            <person name="Soares A.E.R."/>
            <person name="Aleixo A."/>
            <person name="Schneider P."/>
            <person name="Miyaki C.Y."/>
            <person name="Schneider M.P."/>
            <person name="Mello C."/>
            <person name="Vasconcelos A.T.R."/>
        </authorList>
    </citation>
    <scope>NUCLEOTIDE SEQUENCE</scope>
    <source>
        <tissue evidence="1">Muscle</tissue>
    </source>
</reference>
<evidence type="ECO:0000313" key="2">
    <source>
        <dbReference type="Proteomes" id="UP001145742"/>
    </source>
</evidence>
<keyword evidence="2" id="KW-1185">Reference proteome</keyword>
<protein>
    <submittedName>
        <fullName evidence="1">Uncharacterized protein</fullName>
    </submittedName>
</protein>
<organism evidence="1 2">
    <name type="scientific">Willisornis vidua</name>
    <name type="common">Xingu scale-backed antbird</name>
    <dbReference type="NCBI Taxonomy" id="1566151"/>
    <lineage>
        <taxon>Eukaryota</taxon>
        <taxon>Metazoa</taxon>
        <taxon>Chordata</taxon>
        <taxon>Craniata</taxon>
        <taxon>Vertebrata</taxon>
        <taxon>Euteleostomi</taxon>
        <taxon>Archelosauria</taxon>
        <taxon>Archosauria</taxon>
        <taxon>Dinosauria</taxon>
        <taxon>Saurischia</taxon>
        <taxon>Theropoda</taxon>
        <taxon>Coelurosauria</taxon>
        <taxon>Aves</taxon>
        <taxon>Neognathae</taxon>
        <taxon>Neoaves</taxon>
        <taxon>Telluraves</taxon>
        <taxon>Australaves</taxon>
        <taxon>Passeriformes</taxon>
        <taxon>Thamnophilidae</taxon>
        <taxon>Willisornis</taxon>
    </lineage>
</organism>
<evidence type="ECO:0000313" key="1">
    <source>
        <dbReference type="EMBL" id="KAJ7419663.1"/>
    </source>
</evidence>
<name>A0ABQ9DJ10_9PASS</name>
<comment type="caution">
    <text evidence="1">The sequence shown here is derived from an EMBL/GenBank/DDBJ whole genome shotgun (WGS) entry which is preliminary data.</text>
</comment>
<dbReference type="EMBL" id="WHWB01033471">
    <property type="protein sequence ID" value="KAJ7419663.1"/>
    <property type="molecule type" value="Genomic_DNA"/>
</dbReference>
<accession>A0ABQ9DJ10</accession>
<sequence length="71" mass="7914">MSQQCVQVAKKANGILACIKNGVTNIKAMLMRIQLRWAGHVSRMEDHCLPKIVLYGELTTGCCKRGALKKR</sequence>
<proteinExistence type="predicted"/>
<gene>
    <name evidence="1" type="ORF">WISP_52734</name>
</gene>
<dbReference type="Proteomes" id="UP001145742">
    <property type="component" value="Unassembled WGS sequence"/>
</dbReference>